<protein>
    <submittedName>
        <fullName evidence="1">Uncharacterized protein</fullName>
    </submittedName>
</protein>
<evidence type="ECO:0000313" key="2">
    <source>
        <dbReference type="Proteomes" id="UP000600214"/>
    </source>
</evidence>
<proteinExistence type="predicted"/>
<reference evidence="2" key="1">
    <citation type="journal article" date="2019" name="Int. J. Syst. Evol. Microbiol.">
        <title>The Global Catalogue of Microorganisms (GCM) 10K type strain sequencing project: providing services to taxonomists for standard genome sequencing and annotation.</title>
        <authorList>
            <consortium name="The Broad Institute Genomics Platform"/>
            <consortium name="The Broad Institute Genome Sequencing Center for Infectious Disease"/>
            <person name="Wu L."/>
            <person name="Ma J."/>
        </authorList>
    </citation>
    <scope>NUCLEOTIDE SEQUENCE [LARGE SCALE GENOMIC DNA]</scope>
    <source>
        <strain evidence="2">CGMCC 1.15288</strain>
    </source>
</reference>
<dbReference type="Proteomes" id="UP000600214">
    <property type="component" value="Unassembled WGS sequence"/>
</dbReference>
<name>A0ABQ1YDS0_9BACT</name>
<evidence type="ECO:0000313" key="1">
    <source>
        <dbReference type="EMBL" id="GGH21198.1"/>
    </source>
</evidence>
<accession>A0ABQ1YDS0</accession>
<keyword evidence="2" id="KW-1185">Reference proteome</keyword>
<sequence length="55" mass="5971">MQKNNCANGMGIVRICIANINGRPIDVAWNPKVTFDDVLMKALLTKNSGRPKTAA</sequence>
<dbReference type="EMBL" id="BMIA01000001">
    <property type="protein sequence ID" value="GGH21198.1"/>
    <property type="molecule type" value="Genomic_DNA"/>
</dbReference>
<organism evidence="1 2">
    <name type="scientific">Dyadobacter endophyticus</name>
    <dbReference type="NCBI Taxonomy" id="1749036"/>
    <lineage>
        <taxon>Bacteria</taxon>
        <taxon>Pseudomonadati</taxon>
        <taxon>Bacteroidota</taxon>
        <taxon>Cytophagia</taxon>
        <taxon>Cytophagales</taxon>
        <taxon>Spirosomataceae</taxon>
        <taxon>Dyadobacter</taxon>
    </lineage>
</organism>
<gene>
    <name evidence="1" type="ORF">GCM10007423_02150</name>
</gene>
<comment type="caution">
    <text evidence="1">The sequence shown here is derived from an EMBL/GenBank/DDBJ whole genome shotgun (WGS) entry which is preliminary data.</text>
</comment>